<comment type="function">
    <text evidence="8">Catalyzes the phosphorylation of the 3'-hydroxyl group of dephosphocoenzyme A to form coenzyme A.</text>
</comment>
<dbReference type="GO" id="GO:0005524">
    <property type="term" value="F:ATP binding"/>
    <property type="evidence" value="ECO:0007669"/>
    <property type="project" value="UniProtKB-UniRule"/>
</dbReference>
<evidence type="ECO:0000256" key="1">
    <source>
        <dbReference type="ARBA" id="ARBA00009018"/>
    </source>
</evidence>
<dbReference type="STRING" id="1080227.A8L45_07290"/>
<name>A0A1C3ELH2_9GAMM</name>
<evidence type="ECO:0000313" key="11">
    <source>
        <dbReference type="Proteomes" id="UP000094936"/>
    </source>
</evidence>
<evidence type="ECO:0000313" key="10">
    <source>
        <dbReference type="EMBL" id="ODA34079.1"/>
    </source>
</evidence>
<reference evidence="10 11" key="1">
    <citation type="submission" date="2016-05" db="EMBL/GenBank/DDBJ databases">
        <title>Genomic Taxonomy of the Vibrionaceae.</title>
        <authorList>
            <person name="Gomez-Gil B."/>
            <person name="Enciso-Ibarra J."/>
        </authorList>
    </citation>
    <scope>NUCLEOTIDE SEQUENCE [LARGE SCALE GENOMIC DNA]</scope>
    <source>
        <strain evidence="10 11">CAIM 1920</strain>
    </source>
</reference>
<comment type="catalytic activity">
    <reaction evidence="8">
        <text>3'-dephospho-CoA + ATP = ADP + CoA + H(+)</text>
        <dbReference type="Rhea" id="RHEA:18245"/>
        <dbReference type="ChEBI" id="CHEBI:15378"/>
        <dbReference type="ChEBI" id="CHEBI:30616"/>
        <dbReference type="ChEBI" id="CHEBI:57287"/>
        <dbReference type="ChEBI" id="CHEBI:57328"/>
        <dbReference type="ChEBI" id="CHEBI:456216"/>
        <dbReference type="EC" id="2.7.1.24"/>
    </reaction>
</comment>
<keyword evidence="3 8" id="KW-0808">Transferase</keyword>
<dbReference type="Gene3D" id="3.40.50.300">
    <property type="entry name" value="P-loop containing nucleotide triphosphate hydrolases"/>
    <property type="match status" value="1"/>
</dbReference>
<dbReference type="PANTHER" id="PTHR10695:SF46">
    <property type="entry name" value="BIFUNCTIONAL COENZYME A SYNTHASE-RELATED"/>
    <property type="match status" value="1"/>
</dbReference>
<comment type="caution">
    <text evidence="10">The sequence shown here is derived from an EMBL/GenBank/DDBJ whole genome shotgun (WGS) entry which is preliminary data.</text>
</comment>
<comment type="subcellular location">
    <subcellularLocation>
        <location evidence="8">Cytoplasm</location>
    </subcellularLocation>
</comment>
<dbReference type="UniPathway" id="UPA00241">
    <property type="reaction ID" value="UER00356"/>
</dbReference>
<keyword evidence="7 8" id="KW-0173">Coenzyme A biosynthesis</keyword>
<keyword evidence="2 8" id="KW-0963">Cytoplasm</keyword>
<dbReference type="NCBIfam" id="TIGR00152">
    <property type="entry name" value="dephospho-CoA kinase"/>
    <property type="match status" value="1"/>
</dbReference>
<dbReference type="Pfam" id="PF01121">
    <property type="entry name" value="CoaE"/>
    <property type="match status" value="1"/>
</dbReference>
<dbReference type="InterPro" id="IPR001977">
    <property type="entry name" value="Depp_CoAkinase"/>
</dbReference>
<evidence type="ECO:0000256" key="8">
    <source>
        <dbReference type="HAMAP-Rule" id="MF_00376"/>
    </source>
</evidence>
<evidence type="ECO:0000256" key="4">
    <source>
        <dbReference type="ARBA" id="ARBA00022741"/>
    </source>
</evidence>
<evidence type="ECO:0000256" key="5">
    <source>
        <dbReference type="ARBA" id="ARBA00022777"/>
    </source>
</evidence>
<dbReference type="AlphaFoldDB" id="A0A1C3ELH2"/>
<keyword evidence="6 8" id="KW-0067">ATP-binding</keyword>
<evidence type="ECO:0000256" key="6">
    <source>
        <dbReference type="ARBA" id="ARBA00022840"/>
    </source>
</evidence>
<dbReference type="HAMAP" id="MF_00376">
    <property type="entry name" value="Dephospho_CoA_kinase"/>
    <property type="match status" value="1"/>
</dbReference>
<dbReference type="PROSITE" id="PS51219">
    <property type="entry name" value="DPCK"/>
    <property type="match status" value="1"/>
</dbReference>
<evidence type="ECO:0000256" key="3">
    <source>
        <dbReference type="ARBA" id="ARBA00022679"/>
    </source>
</evidence>
<dbReference type="EMBL" id="LYBM01000010">
    <property type="protein sequence ID" value="ODA34079.1"/>
    <property type="molecule type" value="Genomic_DNA"/>
</dbReference>
<accession>A0A1C3ELH2</accession>
<dbReference type="OrthoDB" id="9812943at2"/>
<sequence length="202" mass="22382">MSYIIGLTGGIGSGKTTVAKLFAEHGVEIIDADIIARQVVKPGTDGLAAIAEKFGKNILTLDGELDRTRLREKIFANPKDKEWLNNLLHPMIRKRMIEDCEQATSSYCLLVVPLLVENNLTSLTNRVLVIDVSEETQIERTIARDSVSRQQVENILASQATRDQRIKAANDLITNDSNSDTLKEQVVVLHNKYLALANNKDG</sequence>
<protein>
    <recommendedName>
        <fullName evidence="8 9">Dephospho-CoA kinase</fullName>
        <ecNumber evidence="8 9">2.7.1.24</ecNumber>
    </recommendedName>
    <alternativeName>
        <fullName evidence="8">Dephosphocoenzyme A kinase</fullName>
    </alternativeName>
</protein>
<dbReference type="GO" id="GO:0004140">
    <property type="term" value="F:dephospho-CoA kinase activity"/>
    <property type="evidence" value="ECO:0007669"/>
    <property type="project" value="UniProtKB-UniRule"/>
</dbReference>
<evidence type="ECO:0000256" key="2">
    <source>
        <dbReference type="ARBA" id="ARBA00022490"/>
    </source>
</evidence>
<dbReference type="RefSeq" id="WP_068900735.1">
    <property type="nucleotide sequence ID" value="NZ_JBHUIF010000019.1"/>
</dbReference>
<dbReference type="GO" id="GO:0005737">
    <property type="term" value="C:cytoplasm"/>
    <property type="evidence" value="ECO:0007669"/>
    <property type="project" value="UniProtKB-SubCell"/>
</dbReference>
<comment type="similarity">
    <text evidence="1 8">Belongs to the CoaE family.</text>
</comment>
<evidence type="ECO:0000256" key="9">
    <source>
        <dbReference type="NCBIfam" id="TIGR00152"/>
    </source>
</evidence>
<organism evidence="10 11">
    <name type="scientific">Veronia pacifica</name>
    <dbReference type="NCBI Taxonomy" id="1080227"/>
    <lineage>
        <taxon>Bacteria</taxon>
        <taxon>Pseudomonadati</taxon>
        <taxon>Pseudomonadota</taxon>
        <taxon>Gammaproteobacteria</taxon>
        <taxon>Vibrionales</taxon>
        <taxon>Vibrionaceae</taxon>
        <taxon>Veronia</taxon>
    </lineage>
</organism>
<keyword evidence="11" id="KW-1185">Reference proteome</keyword>
<dbReference type="InterPro" id="IPR027417">
    <property type="entry name" value="P-loop_NTPase"/>
</dbReference>
<dbReference type="PANTHER" id="PTHR10695">
    <property type="entry name" value="DEPHOSPHO-COA KINASE-RELATED"/>
    <property type="match status" value="1"/>
</dbReference>
<comment type="pathway">
    <text evidence="8">Cofactor biosynthesis; coenzyme A biosynthesis; CoA from (R)-pantothenate: step 5/5.</text>
</comment>
<keyword evidence="5 8" id="KW-0418">Kinase</keyword>
<dbReference type="CDD" id="cd02022">
    <property type="entry name" value="DPCK"/>
    <property type="match status" value="1"/>
</dbReference>
<evidence type="ECO:0000256" key="7">
    <source>
        <dbReference type="ARBA" id="ARBA00022993"/>
    </source>
</evidence>
<proteinExistence type="inferred from homology"/>
<dbReference type="SUPFAM" id="SSF52540">
    <property type="entry name" value="P-loop containing nucleoside triphosphate hydrolases"/>
    <property type="match status" value="1"/>
</dbReference>
<dbReference type="GO" id="GO:0015937">
    <property type="term" value="P:coenzyme A biosynthetic process"/>
    <property type="evidence" value="ECO:0007669"/>
    <property type="project" value="UniProtKB-UniRule"/>
</dbReference>
<feature type="binding site" evidence="8">
    <location>
        <begin position="12"/>
        <end position="17"/>
    </location>
    <ligand>
        <name>ATP</name>
        <dbReference type="ChEBI" id="CHEBI:30616"/>
    </ligand>
</feature>
<dbReference type="FunFam" id="3.40.50.300:FF:000518">
    <property type="entry name" value="Dephospho-CoA kinase"/>
    <property type="match status" value="1"/>
</dbReference>
<dbReference type="EC" id="2.7.1.24" evidence="8 9"/>
<keyword evidence="4 8" id="KW-0547">Nucleotide-binding</keyword>
<gene>
    <name evidence="8" type="primary">coaE</name>
    <name evidence="10" type="ORF">A8L45_07290</name>
</gene>
<dbReference type="Proteomes" id="UP000094936">
    <property type="component" value="Unassembled WGS sequence"/>
</dbReference>